<evidence type="ECO:0000313" key="3">
    <source>
        <dbReference type="EMBL" id="RDW57994.1"/>
    </source>
</evidence>
<dbReference type="EMBL" id="PDLM01000018">
    <property type="protein sequence ID" value="RDW57994.1"/>
    <property type="molecule type" value="Genomic_DNA"/>
</dbReference>
<comment type="caution">
    <text evidence="3">The sequence shown here is derived from an EMBL/GenBank/DDBJ whole genome shotgun (WGS) entry which is preliminary data.</text>
</comment>
<feature type="region of interest" description="Disordered" evidence="1">
    <location>
        <begin position="931"/>
        <end position="952"/>
    </location>
</feature>
<name>A0A3D8Q968_9HELO</name>
<gene>
    <name evidence="3" type="ORF">BP6252_13405</name>
</gene>
<feature type="region of interest" description="Disordered" evidence="1">
    <location>
        <begin position="854"/>
        <end position="913"/>
    </location>
</feature>
<evidence type="ECO:0000256" key="1">
    <source>
        <dbReference type="SAM" id="MobiDB-lite"/>
    </source>
</evidence>
<feature type="region of interest" description="Disordered" evidence="1">
    <location>
        <begin position="26"/>
        <end position="57"/>
    </location>
</feature>
<feature type="compositionally biased region" description="Polar residues" evidence="1">
    <location>
        <begin position="386"/>
        <end position="400"/>
    </location>
</feature>
<feature type="region of interest" description="Disordered" evidence="1">
    <location>
        <begin position="669"/>
        <end position="692"/>
    </location>
</feature>
<feature type="compositionally biased region" description="Basic and acidic residues" evidence="1">
    <location>
        <begin position="892"/>
        <end position="911"/>
    </location>
</feature>
<feature type="region of interest" description="Disordered" evidence="1">
    <location>
        <begin position="369"/>
        <end position="479"/>
    </location>
</feature>
<dbReference type="Pfam" id="PF23465">
    <property type="entry name" value="DUF7131"/>
    <property type="match status" value="1"/>
</dbReference>
<dbReference type="InterPro" id="IPR055555">
    <property type="entry name" value="PA-PLA1_DUF7131"/>
</dbReference>
<reference evidence="3 4" key="1">
    <citation type="journal article" date="2018" name="IMA Fungus">
        <title>IMA Genome-F 9: Draft genome sequence of Annulohypoxylon stygium, Aspergillus mulundensis, Berkeleyomyces basicola (syn. Thielaviopsis basicola), Ceratocystis smalleyi, two Cercospora beticola strains, Coleophoma cylindrospora, Fusarium fracticaudum, Phialophora cf. hyalina, and Morchella septimelata.</title>
        <authorList>
            <person name="Wingfield B.D."/>
            <person name="Bills G.F."/>
            <person name="Dong Y."/>
            <person name="Huang W."/>
            <person name="Nel W.J."/>
            <person name="Swalarsk-Parry B.S."/>
            <person name="Vaghefi N."/>
            <person name="Wilken P.M."/>
            <person name="An Z."/>
            <person name="de Beer Z.W."/>
            <person name="De Vos L."/>
            <person name="Chen L."/>
            <person name="Duong T.A."/>
            <person name="Gao Y."/>
            <person name="Hammerbacher A."/>
            <person name="Kikkert J.R."/>
            <person name="Li Y."/>
            <person name="Li H."/>
            <person name="Li K."/>
            <person name="Li Q."/>
            <person name="Liu X."/>
            <person name="Ma X."/>
            <person name="Naidoo K."/>
            <person name="Pethybridge S.J."/>
            <person name="Sun J."/>
            <person name="Steenkamp E.T."/>
            <person name="van der Nest M.A."/>
            <person name="van Wyk S."/>
            <person name="Wingfield M.J."/>
            <person name="Xiong C."/>
            <person name="Yue Q."/>
            <person name="Zhang X."/>
        </authorList>
    </citation>
    <scope>NUCLEOTIDE SEQUENCE [LARGE SCALE GENOMIC DNA]</scope>
    <source>
        <strain evidence="3 4">BP6252</strain>
    </source>
</reference>
<dbReference type="GO" id="GO:0046872">
    <property type="term" value="F:metal ion binding"/>
    <property type="evidence" value="ECO:0007669"/>
    <property type="project" value="InterPro"/>
</dbReference>
<dbReference type="OrthoDB" id="431378at2759"/>
<dbReference type="InterPro" id="IPR057826">
    <property type="entry name" value="WWE_C20G8.02"/>
</dbReference>
<dbReference type="Pfam" id="PF02862">
    <property type="entry name" value="DDHD"/>
    <property type="match status" value="1"/>
</dbReference>
<dbReference type="AlphaFoldDB" id="A0A3D8Q968"/>
<feature type="compositionally biased region" description="Basic and acidic residues" evidence="1">
    <location>
        <begin position="936"/>
        <end position="952"/>
    </location>
</feature>
<evidence type="ECO:0000313" key="4">
    <source>
        <dbReference type="Proteomes" id="UP000256645"/>
    </source>
</evidence>
<dbReference type="GO" id="GO:0005737">
    <property type="term" value="C:cytoplasm"/>
    <property type="evidence" value="ECO:0007669"/>
    <property type="project" value="TreeGrafter"/>
</dbReference>
<dbReference type="PANTHER" id="PTHR23509">
    <property type="entry name" value="PA-PL1 PHOSPHOLIPASE FAMILY"/>
    <property type="match status" value="1"/>
</dbReference>
<keyword evidence="4" id="KW-1185">Reference proteome</keyword>
<protein>
    <recommendedName>
        <fullName evidence="2">DDHD domain-containing protein</fullName>
    </recommendedName>
</protein>
<dbReference type="InterPro" id="IPR004177">
    <property type="entry name" value="DDHD_dom"/>
</dbReference>
<dbReference type="GO" id="GO:0004620">
    <property type="term" value="F:phospholipase activity"/>
    <property type="evidence" value="ECO:0007669"/>
    <property type="project" value="TreeGrafter"/>
</dbReference>
<feature type="domain" description="DDHD" evidence="2">
    <location>
        <begin position="696"/>
        <end position="1009"/>
    </location>
</feature>
<feature type="region of interest" description="Disordered" evidence="1">
    <location>
        <begin position="258"/>
        <end position="307"/>
    </location>
</feature>
<dbReference type="PROSITE" id="PS51043">
    <property type="entry name" value="DDHD"/>
    <property type="match status" value="1"/>
</dbReference>
<dbReference type="PANTHER" id="PTHR23509:SF10">
    <property type="entry name" value="LD21067P"/>
    <property type="match status" value="1"/>
</dbReference>
<feature type="compositionally biased region" description="Polar residues" evidence="1">
    <location>
        <begin position="863"/>
        <end position="879"/>
    </location>
</feature>
<dbReference type="InterPro" id="IPR058055">
    <property type="entry name" value="PA-PLA1"/>
</dbReference>
<dbReference type="Proteomes" id="UP000256645">
    <property type="component" value="Unassembled WGS sequence"/>
</dbReference>
<feature type="compositionally biased region" description="Basic and acidic residues" evidence="1">
    <location>
        <begin position="427"/>
        <end position="442"/>
    </location>
</feature>
<dbReference type="Pfam" id="PF23463">
    <property type="entry name" value="WWE_2"/>
    <property type="match status" value="1"/>
</dbReference>
<feature type="compositionally biased region" description="Acidic residues" evidence="1">
    <location>
        <begin position="467"/>
        <end position="477"/>
    </location>
</feature>
<feature type="region of interest" description="Disordered" evidence="1">
    <location>
        <begin position="134"/>
        <end position="178"/>
    </location>
</feature>
<evidence type="ECO:0000259" key="2">
    <source>
        <dbReference type="PROSITE" id="PS51043"/>
    </source>
</evidence>
<dbReference type="SMART" id="SM01127">
    <property type="entry name" value="DDHD"/>
    <property type="match status" value="1"/>
</dbReference>
<dbReference type="STRING" id="1849047.A0A3D8Q968"/>
<organism evidence="3 4">
    <name type="scientific">Coleophoma cylindrospora</name>
    <dbReference type="NCBI Taxonomy" id="1849047"/>
    <lineage>
        <taxon>Eukaryota</taxon>
        <taxon>Fungi</taxon>
        <taxon>Dikarya</taxon>
        <taxon>Ascomycota</taxon>
        <taxon>Pezizomycotina</taxon>
        <taxon>Leotiomycetes</taxon>
        <taxon>Helotiales</taxon>
        <taxon>Dermateaceae</taxon>
        <taxon>Coleophoma</taxon>
    </lineage>
</organism>
<accession>A0A3D8Q968</accession>
<proteinExistence type="predicted"/>
<feature type="compositionally biased region" description="Polar residues" evidence="1">
    <location>
        <begin position="27"/>
        <end position="37"/>
    </location>
</feature>
<sequence length="1025" mass="112971">MEPSGKTEKPEKSERSYLSVAVESISPWASSRSSTPKPASAGLPGEASGLKNQQGGDHTFNHWHNFIHRKSYPPDCPPLNARWFYAVDVPKRKPKLLKTNPEASDKPKPVPKKFVTFSTNDSRAIETAYQKLANEYEDERRGSGRVSELDSGAEGAPRSDPAGNTSIEEAGNKENAGGRVRVPVHEDFLFDVDLENRELCPVYWLGPIYEVRRGSWFYQEGSSLRPCEENLAAQLEEGYLKVKPFRYGKGKEKQSSLAMSGAFNSHKRSSNASSAEATPRVSMEDIRPPVEPSPSNATFGIKDNVAQPPQQPEAYRLFGSYMNSIVTYQDSTVAWLSADSIMSRVSSTVYQKFTGGGYLSGVKLVRGYSEPGKTREPATGAERPRTPTSANLVGVNTSAALQLDERQQKLLKRRSAPPTTPSQVGLSDDKPDREGTNSEEKNPLYSMTKGDSSDEEEEAARKREEKEIQDDYNDQEGEQSREVDHLILVTHGIGQRLGMRVEAVNFVHDINVLRQTLKSVYGNSADLQALNNEIDKLPRNCRVQVLPVCWRHLLDFPRQGVRQNRKEHDLGDAFADEEEYPSLADITVDGVPFVRSLITDLALDILLYQSAYREHISNIVLAESNRIYQLFCERNPEFLSRGGKVSLVGHSLGSAILFDILCRQPEDAPKKQLSTRKSKTQRTAPSTKPLGKDASFRFDAPSFFCLGSPIGLFQMLKGRTISARHQLESPPTESPMNPDYMQDPFQSAAQGVSSTTGLPVTISSPKCEQLYNVFYPTDPISYRLEPLISSVYGSMKPQPLPYTKTYFGTAAGQGLTGIGAKVGQSVSGLWTSLSSGIASSLLNRSLGLTQADIASMGGPSHTPPTGQSVGAGTNITSGGVISDLPPLARANTNEKKRQLAEDTAAADRDGRNIAPTLIDNEIETLFAGFQEGQKNNPEDGPGHRAEAEERGKKLRREEMKVRALNHTGRVDFQIQESVLDFNPVSTITSHLSYWADEDVAHFMLSQLLSRNRGERSTKNGHRVGQ</sequence>